<dbReference type="InterPro" id="IPR036928">
    <property type="entry name" value="AS_sf"/>
</dbReference>
<sequence>MARSCGATMASWQETAQKKRDYVRSQIPKEWLLEETPEDASNAYEYLNKVLPKDETEIVHKSLLQLQKDIKDKKLSSYEITKAFCHRAALAHQLINCCAEIFFDRALARAKELDEYYQATGELKGPLHGLPISLKDQINLEGLDSSIGYVSLAFKPKTKEDTSVIAEILYDAGAVFYVKTTVPMAMMAVDTYSNLYGQTVNAFNNKLSSGGSSGGESSLIGCRGALIGLSTDIGGSIRVPATFQGLYAIRGCTGRLPYCKVMNSYANQPIVPSVIGPSAQNLEDLEFFVKLIIDSKPWLKDPKCPPIEWRQVQLPERLTVGIMKNNGYITPHPPVQRGLQLIVDKLKAAGHEVIEWEHPIPVQTLKDNLGKIFVADGYGETKREVAKTGEPIIPQLLGFSDDLEEIGVTEHWEQGKTKYETQQAYDKAWLSKTGPSGRTMDCFISAAWETTSYPAGKYKPYHCSYTYPANYLDYTSVIMPVTSVSEEDNVAADYTALNADDEDNKHLWDYDLFKGMPVCAQIHCLRYEEEKAIKIAGVVSEALKQ</sequence>
<dbReference type="RefSeq" id="XP_020068902.1">
    <property type="nucleotide sequence ID" value="XM_020212942.1"/>
</dbReference>
<feature type="binding site" evidence="4">
    <location>
        <position position="186"/>
    </location>
    <ligand>
        <name>substrate</name>
    </ligand>
</feature>
<feature type="active site" description="Charge relay system" evidence="3">
    <location>
        <position position="212"/>
    </location>
</feature>
<dbReference type="PIRSF" id="PIRSF001221">
    <property type="entry name" value="Amidase_fungi"/>
    <property type="match status" value="1"/>
</dbReference>
<proteinExistence type="inferred from homology"/>
<evidence type="ECO:0000256" key="4">
    <source>
        <dbReference type="PIRSR" id="PIRSR001221-2"/>
    </source>
</evidence>
<feature type="binding site" evidence="4">
    <location>
        <position position="212"/>
    </location>
    <ligand>
        <name>substrate</name>
    </ligand>
</feature>
<evidence type="ECO:0000313" key="7">
    <source>
        <dbReference type="Proteomes" id="UP000094389"/>
    </source>
</evidence>
<name>A0A1E4RX65_CYBJN</name>
<dbReference type="AlphaFoldDB" id="A0A1E4RX65"/>
<dbReference type="Pfam" id="PF01425">
    <property type="entry name" value="Amidase"/>
    <property type="match status" value="1"/>
</dbReference>
<dbReference type="Gene3D" id="3.90.1300.10">
    <property type="entry name" value="Amidase signature (AS) domain"/>
    <property type="match status" value="1"/>
</dbReference>
<feature type="domain" description="Amidase" evidence="5">
    <location>
        <begin position="79"/>
        <end position="531"/>
    </location>
</feature>
<dbReference type="OMA" id="TANWESI"/>
<dbReference type="GO" id="GO:0016787">
    <property type="term" value="F:hydrolase activity"/>
    <property type="evidence" value="ECO:0007669"/>
    <property type="project" value="UniProtKB-KW"/>
</dbReference>
<keyword evidence="2" id="KW-0378">Hydrolase</keyword>
<evidence type="ECO:0000256" key="3">
    <source>
        <dbReference type="PIRSR" id="PIRSR001221-1"/>
    </source>
</evidence>
<evidence type="ECO:0000313" key="6">
    <source>
        <dbReference type="EMBL" id="ODV71863.1"/>
    </source>
</evidence>
<protein>
    <submittedName>
        <fullName evidence="6">Amidase</fullName>
    </submittedName>
</protein>
<organism evidence="6 7">
    <name type="scientific">Cyberlindnera jadinii (strain ATCC 18201 / CBS 1600 / BCRC 20928 / JCM 3617 / NBRC 0987 / NRRL Y-1542)</name>
    <name type="common">Torula yeast</name>
    <name type="synonym">Candida utilis</name>
    <dbReference type="NCBI Taxonomy" id="983966"/>
    <lineage>
        <taxon>Eukaryota</taxon>
        <taxon>Fungi</taxon>
        <taxon>Dikarya</taxon>
        <taxon>Ascomycota</taxon>
        <taxon>Saccharomycotina</taxon>
        <taxon>Saccharomycetes</taxon>
        <taxon>Phaffomycetales</taxon>
        <taxon>Phaffomycetaceae</taxon>
        <taxon>Cyberlindnera</taxon>
    </lineage>
</organism>
<feature type="binding site" evidence="4">
    <location>
        <begin position="233"/>
        <end position="236"/>
    </location>
    <ligand>
        <name>substrate</name>
    </ligand>
</feature>
<feature type="active site" description="Acyl-ester intermediate" evidence="3">
    <location>
        <position position="236"/>
    </location>
</feature>
<dbReference type="EMBL" id="KV453937">
    <property type="protein sequence ID" value="ODV71863.1"/>
    <property type="molecule type" value="Genomic_DNA"/>
</dbReference>
<evidence type="ECO:0000259" key="5">
    <source>
        <dbReference type="Pfam" id="PF01425"/>
    </source>
</evidence>
<dbReference type="PANTHER" id="PTHR46072">
    <property type="entry name" value="AMIDASE-RELATED-RELATED"/>
    <property type="match status" value="1"/>
</dbReference>
<feature type="active site" description="Charge relay system" evidence="3">
    <location>
        <position position="135"/>
    </location>
</feature>
<dbReference type="OrthoDB" id="6428749at2759"/>
<dbReference type="Proteomes" id="UP000094389">
    <property type="component" value="Unassembled WGS sequence"/>
</dbReference>
<dbReference type="STRING" id="983966.A0A1E4RX65"/>
<reference evidence="6 7" key="1">
    <citation type="journal article" date="2016" name="Proc. Natl. Acad. Sci. U.S.A.">
        <title>Comparative genomics of biotechnologically important yeasts.</title>
        <authorList>
            <person name="Riley R."/>
            <person name="Haridas S."/>
            <person name="Wolfe K.H."/>
            <person name="Lopes M.R."/>
            <person name="Hittinger C.T."/>
            <person name="Goeker M."/>
            <person name="Salamov A.A."/>
            <person name="Wisecaver J.H."/>
            <person name="Long T.M."/>
            <person name="Calvey C.H."/>
            <person name="Aerts A.L."/>
            <person name="Barry K.W."/>
            <person name="Choi C."/>
            <person name="Clum A."/>
            <person name="Coughlan A.Y."/>
            <person name="Deshpande S."/>
            <person name="Douglass A.P."/>
            <person name="Hanson S.J."/>
            <person name="Klenk H.-P."/>
            <person name="LaButti K.M."/>
            <person name="Lapidus A."/>
            <person name="Lindquist E.A."/>
            <person name="Lipzen A.M."/>
            <person name="Meier-Kolthoff J.P."/>
            <person name="Ohm R.A."/>
            <person name="Otillar R.P."/>
            <person name="Pangilinan J.L."/>
            <person name="Peng Y."/>
            <person name="Rokas A."/>
            <person name="Rosa C.A."/>
            <person name="Scheuner C."/>
            <person name="Sibirny A.A."/>
            <person name="Slot J.C."/>
            <person name="Stielow J.B."/>
            <person name="Sun H."/>
            <person name="Kurtzman C.P."/>
            <person name="Blackwell M."/>
            <person name="Grigoriev I.V."/>
            <person name="Jeffries T.W."/>
        </authorList>
    </citation>
    <scope>NUCLEOTIDE SEQUENCE [LARGE SCALE GENOMIC DNA]</scope>
    <source>
        <strain evidence="7">ATCC 18201 / CBS 1600 / BCRC 20928 / JCM 3617 / NBRC 0987 / NRRL Y-1542</strain>
    </source>
</reference>
<dbReference type="SUPFAM" id="SSF75304">
    <property type="entry name" value="Amidase signature (AS) enzymes"/>
    <property type="match status" value="1"/>
</dbReference>
<evidence type="ECO:0000256" key="1">
    <source>
        <dbReference type="ARBA" id="ARBA00009199"/>
    </source>
</evidence>
<keyword evidence="7" id="KW-1185">Reference proteome</keyword>
<dbReference type="GeneID" id="30987338"/>
<comment type="similarity">
    <text evidence="1">Belongs to the amidase family.</text>
</comment>
<dbReference type="PANTHER" id="PTHR46072:SF11">
    <property type="entry name" value="AMIDASE-RELATED"/>
    <property type="match status" value="1"/>
</dbReference>
<evidence type="ECO:0000256" key="2">
    <source>
        <dbReference type="ARBA" id="ARBA00022801"/>
    </source>
</evidence>
<gene>
    <name evidence="6" type="ORF">CYBJADRAFT_130715</name>
</gene>
<accession>A0A1E4RX65</accession>
<dbReference type="InterPro" id="IPR023631">
    <property type="entry name" value="Amidase_dom"/>
</dbReference>